<dbReference type="EMBL" id="AFRQ01000056">
    <property type="protein sequence ID" value="EGP45521.1"/>
    <property type="molecule type" value="Genomic_DNA"/>
</dbReference>
<accession>F7T270</accession>
<evidence type="ECO:0000256" key="1">
    <source>
        <dbReference type="ARBA" id="ARBA00006987"/>
    </source>
</evidence>
<protein>
    <submittedName>
        <fullName evidence="3">Extra-cytoplasmic solute receptor family protein 17</fullName>
    </submittedName>
</protein>
<dbReference type="InterPro" id="IPR042100">
    <property type="entry name" value="Bug_dom1"/>
</dbReference>
<organism evidence="3 4">
    <name type="scientific">Achromobacter insuavis AXX-A</name>
    <dbReference type="NCBI Taxonomy" id="1003200"/>
    <lineage>
        <taxon>Bacteria</taxon>
        <taxon>Pseudomonadati</taxon>
        <taxon>Pseudomonadota</taxon>
        <taxon>Betaproteobacteria</taxon>
        <taxon>Burkholderiales</taxon>
        <taxon>Alcaligenaceae</taxon>
        <taxon>Achromobacter</taxon>
    </lineage>
</organism>
<dbReference type="Proteomes" id="UP000004853">
    <property type="component" value="Unassembled WGS sequence"/>
</dbReference>
<dbReference type="InterPro" id="IPR005064">
    <property type="entry name" value="BUG"/>
</dbReference>
<reference evidence="3 4" key="1">
    <citation type="submission" date="2011-06" db="EMBL/GenBank/DDBJ databases">
        <authorList>
            <person name="Bador J."/>
            <person name="Amoureux L."/>
            <person name="Neuwirth C."/>
        </authorList>
    </citation>
    <scope>NUCLEOTIDE SEQUENCE [LARGE SCALE GENOMIC DNA]</scope>
    <source>
        <strain evidence="3 4">AXX-A</strain>
    </source>
</reference>
<dbReference type="Gene3D" id="3.40.190.150">
    <property type="entry name" value="Bordetella uptake gene, domain 1"/>
    <property type="match status" value="1"/>
</dbReference>
<comment type="similarity">
    <text evidence="1">Belongs to the UPF0065 (bug) family.</text>
</comment>
<dbReference type="Pfam" id="PF03401">
    <property type="entry name" value="TctC"/>
    <property type="match status" value="1"/>
</dbReference>
<feature type="chain" id="PRO_5003362256" evidence="2">
    <location>
        <begin position="25"/>
        <end position="327"/>
    </location>
</feature>
<comment type="caution">
    <text evidence="3">The sequence shown here is derived from an EMBL/GenBank/DDBJ whole genome shotgun (WGS) entry which is preliminary data.</text>
</comment>
<dbReference type="PATRIC" id="fig|1003200.3.peg.3014"/>
<sequence length="327" mass="34378">MSVNIKTLLAAAAAVAAMATGASAAADSAYPDRPIRLLVGYAPGGPVDTTARVFAKYLGDKLGQAVVVENRAGASGMIASDATAKAPPDGYLLGFAASPTLTMSPLVQRSTLFDPRKDFSLIGLVVDYANVLLIGPQAPAKSVGELVDYARAHPDAVSFGSAGIGASNHLSAELLKKQAGVPMLHVPYRGNSPAMMDVVSGKITFMFDITSTAIPFIKSGKARALAVTSRTRNPELPDVPTMIEAGMKDYEVVGWYALVGPRKLPDAVQARLKRALSEVSRDPAFRRAMTDGGYTINSGDAAALQQRIDREYALWADVIKSANIQAN</sequence>
<keyword evidence="2" id="KW-0732">Signal</keyword>
<dbReference type="HOGENOM" id="CLU_045683_0_0_4"/>
<name>F7T270_9BURK</name>
<gene>
    <name evidence="3" type="ORF">AXXA_15162</name>
</gene>
<dbReference type="PIRSF" id="PIRSF017082">
    <property type="entry name" value="YflP"/>
    <property type="match status" value="1"/>
</dbReference>
<dbReference type="PANTHER" id="PTHR42928:SF5">
    <property type="entry name" value="BLR1237 PROTEIN"/>
    <property type="match status" value="1"/>
</dbReference>
<dbReference type="SUPFAM" id="SSF53850">
    <property type="entry name" value="Periplasmic binding protein-like II"/>
    <property type="match status" value="1"/>
</dbReference>
<dbReference type="eggNOG" id="COG3181">
    <property type="taxonomic scope" value="Bacteria"/>
</dbReference>
<evidence type="ECO:0000313" key="3">
    <source>
        <dbReference type="EMBL" id="EGP45521.1"/>
    </source>
</evidence>
<keyword evidence="3" id="KW-0675">Receptor</keyword>
<dbReference type="AlphaFoldDB" id="F7T270"/>
<dbReference type="Gene3D" id="3.40.190.10">
    <property type="entry name" value="Periplasmic binding protein-like II"/>
    <property type="match status" value="1"/>
</dbReference>
<feature type="signal peptide" evidence="2">
    <location>
        <begin position="1"/>
        <end position="24"/>
    </location>
</feature>
<evidence type="ECO:0000256" key="2">
    <source>
        <dbReference type="SAM" id="SignalP"/>
    </source>
</evidence>
<evidence type="ECO:0000313" key="4">
    <source>
        <dbReference type="Proteomes" id="UP000004853"/>
    </source>
</evidence>
<dbReference type="PANTHER" id="PTHR42928">
    <property type="entry name" value="TRICARBOXYLATE-BINDING PROTEIN"/>
    <property type="match status" value="1"/>
</dbReference>
<dbReference type="CDD" id="cd07012">
    <property type="entry name" value="PBP2_Bug_TTT"/>
    <property type="match status" value="1"/>
</dbReference>
<proteinExistence type="inferred from homology"/>